<comment type="subcellular location">
    <subcellularLocation>
        <location evidence="2 10">Cell inner membrane</location>
        <topology evidence="2 10">Single-pass type II membrane protein</topology>
        <orientation evidence="2 10">Periplasmic side</orientation>
    </subcellularLocation>
</comment>
<dbReference type="NCBIfam" id="NF003465">
    <property type="entry name" value="PRK05089.1"/>
    <property type="match status" value="1"/>
</dbReference>
<dbReference type="EMBL" id="QFPN01000004">
    <property type="protein sequence ID" value="PZQ16166.1"/>
    <property type="molecule type" value="Genomic_DNA"/>
</dbReference>
<feature type="topological domain" description="Cytoplasmic" evidence="10">
    <location>
        <begin position="1"/>
        <end position="13"/>
    </location>
</feature>
<evidence type="ECO:0000256" key="9">
    <source>
        <dbReference type="ARBA" id="ARBA00023136"/>
    </source>
</evidence>
<dbReference type="Pfam" id="PF04442">
    <property type="entry name" value="CtaG_Cox11"/>
    <property type="match status" value="1"/>
</dbReference>
<dbReference type="FunFam" id="2.60.370.10:FF:000001">
    <property type="entry name" value="COX11 cytochrome c oxidase assembly homolog"/>
    <property type="match status" value="1"/>
</dbReference>
<dbReference type="Proteomes" id="UP000249577">
    <property type="component" value="Unassembled WGS sequence"/>
</dbReference>
<dbReference type="InterPro" id="IPR023471">
    <property type="entry name" value="CtaG/Cox11_dom_sf"/>
</dbReference>
<keyword evidence="5 10" id="KW-0812">Transmembrane</keyword>
<dbReference type="AlphaFoldDB" id="A0A2W5KGE6"/>
<organism evidence="12 13">
    <name type="scientific">Ancylobacter novellus</name>
    <name type="common">Thiobacillus novellus</name>
    <dbReference type="NCBI Taxonomy" id="921"/>
    <lineage>
        <taxon>Bacteria</taxon>
        <taxon>Pseudomonadati</taxon>
        <taxon>Pseudomonadota</taxon>
        <taxon>Alphaproteobacteria</taxon>
        <taxon>Hyphomicrobiales</taxon>
        <taxon>Xanthobacteraceae</taxon>
        <taxon>Ancylobacter</taxon>
    </lineage>
</organism>
<comment type="function">
    <text evidence="1 10">Exerts its effect at some terminal stage of cytochrome c oxidase synthesis, probably by being involved in the insertion of the copper B into subunit I.</text>
</comment>
<evidence type="ECO:0000256" key="10">
    <source>
        <dbReference type="HAMAP-Rule" id="MF_00155"/>
    </source>
</evidence>
<evidence type="ECO:0000313" key="12">
    <source>
        <dbReference type="EMBL" id="PZQ16166.1"/>
    </source>
</evidence>
<keyword evidence="10" id="KW-0997">Cell inner membrane</keyword>
<reference evidence="12 13" key="1">
    <citation type="submission" date="2017-08" db="EMBL/GenBank/DDBJ databases">
        <title>Infants hospitalized years apart are colonized by the same room-sourced microbial strains.</title>
        <authorList>
            <person name="Brooks B."/>
            <person name="Olm M.R."/>
            <person name="Firek B.A."/>
            <person name="Baker R."/>
            <person name="Thomas B.C."/>
            <person name="Morowitz M.J."/>
            <person name="Banfield J.F."/>
        </authorList>
    </citation>
    <scope>NUCLEOTIDE SEQUENCE [LARGE SCALE GENOMIC DNA]</scope>
    <source>
        <strain evidence="12">S2_005_003_R2_43</strain>
    </source>
</reference>
<dbReference type="GO" id="GO:0008535">
    <property type="term" value="P:respiratory chain complex IV assembly"/>
    <property type="evidence" value="ECO:0007669"/>
    <property type="project" value="UniProtKB-UniRule"/>
</dbReference>
<evidence type="ECO:0000256" key="8">
    <source>
        <dbReference type="ARBA" id="ARBA00023008"/>
    </source>
</evidence>
<keyword evidence="10" id="KW-1003">Cell membrane</keyword>
<keyword evidence="9 10" id="KW-0472">Membrane</keyword>
<evidence type="ECO:0000256" key="11">
    <source>
        <dbReference type="SAM" id="Phobius"/>
    </source>
</evidence>
<evidence type="ECO:0000256" key="6">
    <source>
        <dbReference type="ARBA" id="ARBA00022968"/>
    </source>
</evidence>
<keyword evidence="8 10" id="KW-0186">Copper</keyword>
<sequence length="201" mass="21275">MSAGSDGSAPKPRSNGRVALVCVGIVAGMVGASYAAVPLYDMFCRMTGYGGTTQVATAAPKTALDRTVTVRFDGNVAHGLGWTFGPETTSMTVKVGETKLALYKAKNVSDKPITATATYNVTPNQTGAYFSKLQCFCFTEQTLQPGEEIDMPVAFFVDPSIAENGELDDIREITLSYTFFPAKAQRSASTSANAAAERPKS</sequence>
<name>A0A2W5KGE6_ANCNO</name>
<keyword evidence="6 10" id="KW-0735">Signal-anchor</keyword>
<evidence type="ECO:0000256" key="3">
    <source>
        <dbReference type="ARBA" id="ARBA00009620"/>
    </source>
</evidence>
<accession>A0A2W5KGE6</accession>
<keyword evidence="7 10" id="KW-1133">Transmembrane helix</keyword>
<feature type="topological domain" description="Periplasmic" evidence="10">
    <location>
        <begin position="37"/>
        <end position="201"/>
    </location>
</feature>
<dbReference type="InterPro" id="IPR007533">
    <property type="entry name" value="Cyt_c_oxidase_assmbl_CtaG"/>
</dbReference>
<dbReference type="Gene3D" id="2.60.370.10">
    <property type="entry name" value="Ctag/Cox11"/>
    <property type="match status" value="1"/>
</dbReference>
<evidence type="ECO:0000256" key="4">
    <source>
        <dbReference type="ARBA" id="ARBA00015384"/>
    </source>
</evidence>
<proteinExistence type="inferred from homology"/>
<evidence type="ECO:0000256" key="7">
    <source>
        <dbReference type="ARBA" id="ARBA00022989"/>
    </source>
</evidence>
<evidence type="ECO:0000313" key="13">
    <source>
        <dbReference type="Proteomes" id="UP000249577"/>
    </source>
</evidence>
<evidence type="ECO:0000256" key="5">
    <source>
        <dbReference type="ARBA" id="ARBA00022692"/>
    </source>
</evidence>
<evidence type="ECO:0000256" key="2">
    <source>
        <dbReference type="ARBA" id="ARBA00004382"/>
    </source>
</evidence>
<comment type="similarity">
    <text evidence="3 10">Belongs to the COX11/CtaG family.</text>
</comment>
<dbReference type="PANTHER" id="PTHR21320:SF3">
    <property type="entry name" value="CYTOCHROME C OXIDASE ASSEMBLY PROTEIN COX11, MITOCHONDRIAL-RELATED"/>
    <property type="match status" value="1"/>
</dbReference>
<dbReference type="PIRSF" id="PIRSF005413">
    <property type="entry name" value="COX11"/>
    <property type="match status" value="1"/>
</dbReference>
<evidence type="ECO:0000256" key="1">
    <source>
        <dbReference type="ARBA" id="ARBA00004007"/>
    </source>
</evidence>
<protein>
    <recommendedName>
        <fullName evidence="4 10">Cytochrome c oxidase assembly protein CtaG</fullName>
    </recommendedName>
</protein>
<dbReference type="SUPFAM" id="SSF110111">
    <property type="entry name" value="Ctag/Cox11"/>
    <property type="match status" value="1"/>
</dbReference>
<dbReference type="PANTHER" id="PTHR21320">
    <property type="entry name" value="CYTOCHROME C OXIDASE ASSEMBLY PROTEIN COX11-RELATED"/>
    <property type="match status" value="1"/>
</dbReference>
<comment type="caution">
    <text evidence="12">The sequence shown here is derived from an EMBL/GenBank/DDBJ whole genome shotgun (WGS) entry which is preliminary data.</text>
</comment>
<dbReference type="GO" id="GO:0005507">
    <property type="term" value="F:copper ion binding"/>
    <property type="evidence" value="ECO:0007669"/>
    <property type="project" value="InterPro"/>
</dbReference>
<dbReference type="GO" id="GO:0005886">
    <property type="term" value="C:plasma membrane"/>
    <property type="evidence" value="ECO:0007669"/>
    <property type="project" value="UniProtKB-SubCell"/>
</dbReference>
<dbReference type="HAMAP" id="MF_00155">
    <property type="entry name" value="CtaG"/>
    <property type="match status" value="1"/>
</dbReference>
<gene>
    <name evidence="10" type="primary">ctaG</name>
    <name evidence="12" type="ORF">DI565_10265</name>
</gene>
<feature type="transmembrane region" description="Helical" evidence="11">
    <location>
        <begin position="18"/>
        <end position="37"/>
    </location>
</feature>